<reference evidence="2" key="1">
    <citation type="journal article" date="2019" name="Int. J. Syst. Evol. Microbiol.">
        <title>The Global Catalogue of Microorganisms (GCM) 10K type strain sequencing project: providing services to taxonomists for standard genome sequencing and annotation.</title>
        <authorList>
            <consortium name="The Broad Institute Genomics Platform"/>
            <consortium name="The Broad Institute Genome Sequencing Center for Infectious Disease"/>
            <person name="Wu L."/>
            <person name="Ma J."/>
        </authorList>
    </citation>
    <scope>NUCLEOTIDE SEQUENCE [LARGE SCALE GENOMIC DNA]</scope>
    <source>
        <strain evidence="2">JCM 17919</strain>
    </source>
</reference>
<sequence>MKHLLYLTFLLLFLTSCKKDELAETGCRISKVMLYDGTGAPDDEAILSYSGDNVSEVALSDVRYTITYNGEGRVVRRTFFRPNATSPFRYDTLIYGADRTLSLLERYNLGVGGGFQRTDSVRLAFSNGQLQERRQYSVPPFSFGGPLQLQGIFRYTYAGNNITRLQREHFSNGAPSFTVTDDFEADALPNYYNGQGAQFYLVDPTMAQGLLETVHSVMMANNIVRVRSNIQQPPLDYPLTYLTNSQGLLSEVRINGTPLVAYAYECR</sequence>
<dbReference type="EMBL" id="BAABGY010000006">
    <property type="protein sequence ID" value="GAA4326714.1"/>
    <property type="molecule type" value="Genomic_DNA"/>
</dbReference>
<evidence type="ECO:0000313" key="1">
    <source>
        <dbReference type="EMBL" id="GAA4326714.1"/>
    </source>
</evidence>
<keyword evidence="2" id="KW-1185">Reference proteome</keyword>
<dbReference type="RefSeq" id="WP_345254840.1">
    <property type="nucleotide sequence ID" value="NZ_BAABGY010000006.1"/>
</dbReference>
<dbReference type="Proteomes" id="UP001501725">
    <property type="component" value="Unassembled WGS sequence"/>
</dbReference>
<protein>
    <recommendedName>
        <fullName evidence="3">DUF4595 domain-containing protein</fullName>
    </recommendedName>
</protein>
<comment type="caution">
    <text evidence="1">The sequence shown here is derived from an EMBL/GenBank/DDBJ whole genome shotgun (WGS) entry which is preliminary data.</text>
</comment>
<gene>
    <name evidence="1" type="ORF">GCM10023184_15510</name>
</gene>
<dbReference type="PROSITE" id="PS51257">
    <property type="entry name" value="PROKAR_LIPOPROTEIN"/>
    <property type="match status" value="1"/>
</dbReference>
<accession>A0ABP8GLZ5</accession>
<evidence type="ECO:0000313" key="2">
    <source>
        <dbReference type="Proteomes" id="UP001501725"/>
    </source>
</evidence>
<proteinExistence type="predicted"/>
<name>A0ABP8GLZ5_9BACT</name>
<organism evidence="1 2">
    <name type="scientific">Flaviaesturariibacter amylovorans</name>
    <dbReference type="NCBI Taxonomy" id="1084520"/>
    <lineage>
        <taxon>Bacteria</taxon>
        <taxon>Pseudomonadati</taxon>
        <taxon>Bacteroidota</taxon>
        <taxon>Chitinophagia</taxon>
        <taxon>Chitinophagales</taxon>
        <taxon>Chitinophagaceae</taxon>
        <taxon>Flaviaestuariibacter</taxon>
    </lineage>
</organism>
<evidence type="ECO:0008006" key="3">
    <source>
        <dbReference type="Google" id="ProtNLM"/>
    </source>
</evidence>